<organism evidence="5 6">
    <name type="scientific">Vallitalea pronyensis</name>
    <dbReference type="NCBI Taxonomy" id="1348613"/>
    <lineage>
        <taxon>Bacteria</taxon>
        <taxon>Bacillati</taxon>
        <taxon>Bacillota</taxon>
        <taxon>Clostridia</taxon>
        <taxon>Lachnospirales</taxon>
        <taxon>Vallitaleaceae</taxon>
        <taxon>Vallitalea</taxon>
    </lineage>
</organism>
<dbReference type="GO" id="GO:0043565">
    <property type="term" value="F:sequence-specific DNA binding"/>
    <property type="evidence" value="ECO:0007669"/>
    <property type="project" value="InterPro"/>
</dbReference>
<proteinExistence type="predicted"/>
<dbReference type="SMART" id="SM00342">
    <property type="entry name" value="HTH_ARAC"/>
    <property type="match status" value="1"/>
</dbReference>
<reference evidence="5" key="1">
    <citation type="submission" date="2020-07" db="EMBL/GenBank/DDBJ databases">
        <title>Vallitalea pronyensis genome.</title>
        <authorList>
            <person name="Postec A."/>
        </authorList>
    </citation>
    <scope>NUCLEOTIDE SEQUENCE</scope>
    <source>
        <strain evidence="5">FatNI3</strain>
    </source>
</reference>
<dbReference type="Proteomes" id="UP000683246">
    <property type="component" value="Chromosome"/>
</dbReference>
<accession>A0A8J8MNR5</accession>
<keyword evidence="2" id="KW-0238">DNA-binding</keyword>
<dbReference type="Pfam" id="PF02311">
    <property type="entry name" value="AraC_binding"/>
    <property type="match status" value="1"/>
</dbReference>
<evidence type="ECO:0000256" key="2">
    <source>
        <dbReference type="ARBA" id="ARBA00023125"/>
    </source>
</evidence>
<dbReference type="KEGG" id="vpy:HZI73_22040"/>
<feature type="domain" description="HTH araC/xylS-type" evidence="4">
    <location>
        <begin position="186"/>
        <end position="284"/>
    </location>
</feature>
<dbReference type="PROSITE" id="PS00041">
    <property type="entry name" value="HTH_ARAC_FAMILY_1"/>
    <property type="match status" value="1"/>
</dbReference>
<evidence type="ECO:0000256" key="1">
    <source>
        <dbReference type="ARBA" id="ARBA00023015"/>
    </source>
</evidence>
<dbReference type="InterPro" id="IPR018062">
    <property type="entry name" value="HTH_AraC-typ_CS"/>
</dbReference>
<dbReference type="Gene3D" id="1.10.10.60">
    <property type="entry name" value="Homeodomain-like"/>
    <property type="match status" value="2"/>
</dbReference>
<dbReference type="InterPro" id="IPR018060">
    <property type="entry name" value="HTH_AraC"/>
</dbReference>
<dbReference type="PANTHER" id="PTHR43280:SF28">
    <property type="entry name" value="HTH-TYPE TRANSCRIPTIONAL ACTIVATOR RHAS"/>
    <property type="match status" value="1"/>
</dbReference>
<dbReference type="InterPro" id="IPR009057">
    <property type="entry name" value="Homeodomain-like_sf"/>
</dbReference>
<name>A0A8J8MNR5_9FIRM</name>
<dbReference type="EMBL" id="CP058649">
    <property type="protein sequence ID" value="QUI24816.1"/>
    <property type="molecule type" value="Genomic_DNA"/>
</dbReference>
<gene>
    <name evidence="5" type="ORF">HZI73_22040</name>
</gene>
<dbReference type="Pfam" id="PF12833">
    <property type="entry name" value="HTH_18"/>
    <property type="match status" value="1"/>
</dbReference>
<dbReference type="AlphaFoldDB" id="A0A8J8MNR5"/>
<dbReference type="PANTHER" id="PTHR43280">
    <property type="entry name" value="ARAC-FAMILY TRANSCRIPTIONAL REGULATOR"/>
    <property type="match status" value="1"/>
</dbReference>
<dbReference type="InterPro" id="IPR037923">
    <property type="entry name" value="HTH-like"/>
</dbReference>
<evidence type="ECO:0000313" key="6">
    <source>
        <dbReference type="Proteomes" id="UP000683246"/>
    </source>
</evidence>
<dbReference type="SUPFAM" id="SSF51215">
    <property type="entry name" value="Regulatory protein AraC"/>
    <property type="match status" value="1"/>
</dbReference>
<evidence type="ECO:0000259" key="4">
    <source>
        <dbReference type="PROSITE" id="PS01124"/>
    </source>
</evidence>
<dbReference type="InterPro" id="IPR020449">
    <property type="entry name" value="Tscrpt_reg_AraC-type_HTH"/>
</dbReference>
<keyword evidence="6" id="KW-1185">Reference proteome</keyword>
<dbReference type="PROSITE" id="PS01124">
    <property type="entry name" value="HTH_ARAC_FAMILY_2"/>
    <property type="match status" value="1"/>
</dbReference>
<dbReference type="InterPro" id="IPR014710">
    <property type="entry name" value="RmlC-like_jellyroll"/>
</dbReference>
<dbReference type="SUPFAM" id="SSF46689">
    <property type="entry name" value="Homeodomain-like"/>
    <property type="match status" value="2"/>
</dbReference>
<evidence type="ECO:0000256" key="3">
    <source>
        <dbReference type="ARBA" id="ARBA00023163"/>
    </source>
</evidence>
<keyword evidence="3" id="KW-0804">Transcription</keyword>
<dbReference type="RefSeq" id="WP_212695513.1">
    <property type="nucleotide sequence ID" value="NZ_CP058649.1"/>
</dbReference>
<dbReference type="InterPro" id="IPR003313">
    <property type="entry name" value="AraC-bd"/>
</dbReference>
<dbReference type="PRINTS" id="PR00032">
    <property type="entry name" value="HTHARAC"/>
</dbReference>
<keyword evidence="1" id="KW-0805">Transcription regulation</keyword>
<protein>
    <submittedName>
        <fullName evidence="5">Helix-turn-helix transcriptional regulator</fullName>
    </submittedName>
</protein>
<dbReference type="GO" id="GO:0003700">
    <property type="term" value="F:DNA-binding transcription factor activity"/>
    <property type="evidence" value="ECO:0007669"/>
    <property type="project" value="InterPro"/>
</dbReference>
<sequence>MEFIKENIQLSHKFPFRIFQTEAKKKATPEILHSHDCLEINYVVDGEGVYIIGDSHYTIERSDIIIINNEEHHYAFSKKGVCLLVIIFDPELIWQTNTFDYGYLKSFFQRNKNYSHCISKQQPLSTQLYDIMKEIIREDQMRGHHYQWIIKANLMKLLAVVNRYFLENNQISDINHKEQRAFDRIKESVMYINAHYTQPLSLDEVARLAAMNSTYFSDYFKRVMKKTLTEYILSLRMNHAKGLLKQTNESVTDISMESGFGNVSYFNRVFKKRTGLSPIQYRKSLSL</sequence>
<evidence type="ECO:0000313" key="5">
    <source>
        <dbReference type="EMBL" id="QUI24816.1"/>
    </source>
</evidence>
<dbReference type="Gene3D" id="2.60.120.10">
    <property type="entry name" value="Jelly Rolls"/>
    <property type="match status" value="1"/>
</dbReference>